<name>A0AAV7TE44_PLEWA</name>
<accession>A0AAV7TE44</accession>
<sequence length="110" mass="12349">MASIRTSFSSKLSHFHWQWCGQVAEVEGEEPGSARAARAGGQEPQATTFHSIFTRLGHVWGPGHLRETAVKQRQERQEAKKRQVREGREAAVSVPIGTRRSCRKEQQADP</sequence>
<feature type="compositionally biased region" description="Basic and acidic residues" evidence="1">
    <location>
        <begin position="69"/>
        <end position="89"/>
    </location>
</feature>
<comment type="caution">
    <text evidence="2">The sequence shown here is derived from an EMBL/GenBank/DDBJ whole genome shotgun (WGS) entry which is preliminary data.</text>
</comment>
<organism evidence="2 3">
    <name type="scientific">Pleurodeles waltl</name>
    <name type="common">Iberian ribbed newt</name>
    <dbReference type="NCBI Taxonomy" id="8319"/>
    <lineage>
        <taxon>Eukaryota</taxon>
        <taxon>Metazoa</taxon>
        <taxon>Chordata</taxon>
        <taxon>Craniata</taxon>
        <taxon>Vertebrata</taxon>
        <taxon>Euteleostomi</taxon>
        <taxon>Amphibia</taxon>
        <taxon>Batrachia</taxon>
        <taxon>Caudata</taxon>
        <taxon>Salamandroidea</taxon>
        <taxon>Salamandridae</taxon>
        <taxon>Pleurodelinae</taxon>
        <taxon>Pleurodeles</taxon>
    </lineage>
</organism>
<dbReference type="AlphaFoldDB" id="A0AAV7TE44"/>
<dbReference type="Proteomes" id="UP001066276">
    <property type="component" value="Chromosome 4_1"/>
</dbReference>
<reference evidence="2" key="1">
    <citation type="journal article" date="2022" name="bioRxiv">
        <title>Sequencing and chromosome-scale assembly of the giantPleurodeles waltlgenome.</title>
        <authorList>
            <person name="Brown T."/>
            <person name="Elewa A."/>
            <person name="Iarovenko S."/>
            <person name="Subramanian E."/>
            <person name="Araus A.J."/>
            <person name="Petzold A."/>
            <person name="Susuki M."/>
            <person name="Suzuki K.-i.T."/>
            <person name="Hayashi T."/>
            <person name="Toyoda A."/>
            <person name="Oliveira C."/>
            <person name="Osipova E."/>
            <person name="Leigh N.D."/>
            <person name="Simon A."/>
            <person name="Yun M.H."/>
        </authorList>
    </citation>
    <scope>NUCLEOTIDE SEQUENCE</scope>
    <source>
        <strain evidence="2">20211129_DDA</strain>
        <tissue evidence="2">Liver</tissue>
    </source>
</reference>
<feature type="region of interest" description="Disordered" evidence="1">
    <location>
        <begin position="69"/>
        <end position="110"/>
    </location>
</feature>
<proteinExistence type="predicted"/>
<keyword evidence="3" id="KW-1185">Reference proteome</keyword>
<dbReference type="EMBL" id="JANPWB010000007">
    <property type="protein sequence ID" value="KAJ1174128.1"/>
    <property type="molecule type" value="Genomic_DNA"/>
</dbReference>
<protein>
    <submittedName>
        <fullName evidence="2">Uncharacterized protein</fullName>
    </submittedName>
</protein>
<gene>
    <name evidence="2" type="ORF">NDU88_005951</name>
</gene>
<evidence type="ECO:0000313" key="3">
    <source>
        <dbReference type="Proteomes" id="UP001066276"/>
    </source>
</evidence>
<evidence type="ECO:0000256" key="1">
    <source>
        <dbReference type="SAM" id="MobiDB-lite"/>
    </source>
</evidence>
<evidence type="ECO:0000313" key="2">
    <source>
        <dbReference type="EMBL" id="KAJ1174128.1"/>
    </source>
</evidence>